<sequence>MPGGSNNWTMKYRETWKLTICSRASEPNVDSWDGFTWGALFPSTRDDQLNEEEYLCKDKAEAREGGYANCHATPEREK</sequence>
<dbReference type="AlphaFoldDB" id="A0A1I7YTI3"/>
<keyword evidence="1" id="KW-1185">Reference proteome</keyword>
<name>A0A1I7YTI3_9BILA</name>
<evidence type="ECO:0000313" key="2">
    <source>
        <dbReference type="WBParaSite" id="L893_g19559.t1"/>
    </source>
</evidence>
<dbReference type="WBParaSite" id="L893_g19559.t1">
    <property type="protein sequence ID" value="L893_g19559.t1"/>
    <property type="gene ID" value="L893_g19559"/>
</dbReference>
<organism evidence="1 2">
    <name type="scientific">Steinernema glaseri</name>
    <dbReference type="NCBI Taxonomy" id="37863"/>
    <lineage>
        <taxon>Eukaryota</taxon>
        <taxon>Metazoa</taxon>
        <taxon>Ecdysozoa</taxon>
        <taxon>Nematoda</taxon>
        <taxon>Chromadorea</taxon>
        <taxon>Rhabditida</taxon>
        <taxon>Tylenchina</taxon>
        <taxon>Panagrolaimomorpha</taxon>
        <taxon>Strongyloidoidea</taxon>
        <taxon>Steinernematidae</taxon>
        <taxon>Steinernema</taxon>
    </lineage>
</organism>
<accession>A0A1I7YTI3</accession>
<protein>
    <submittedName>
        <fullName evidence="2">Uncharacterized protein</fullName>
    </submittedName>
</protein>
<proteinExistence type="predicted"/>
<dbReference type="Proteomes" id="UP000095287">
    <property type="component" value="Unplaced"/>
</dbReference>
<evidence type="ECO:0000313" key="1">
    <source>
        <dbReference type="Proteomes" id="UP000095287"/>
    </source>
</evidence>
<reference evidence="2" key="1">
    <citation type="submission" date="2016-11" db="UniProtKB">
        <authorList>
            <consortium name="WormBaseParasite"/>
        </authorList>
    </citation>
    <scope>IDENTIFICATION</scope>
</reference>